<dbReference type="KEGG" id="fpp:FPB0191_00908"/>
<dbReference type="OrthoDB" id="7063564at2"/>
<feature type="transmembrane region" description="Helical" evidence="2">
    <location>
        <begin position="65"/>
        <end position="87"/>
    </location>
</feature>
<dbReference type="RefSeq" id="WP_039104349.1">
    <property type="nucleotide sequence ID" value="NZ_CP009056.1"/>
</dbReference>
<accession>A0A0A7RZL4</accession>
<keyword evidence="2" id="KW-1133">Transmembrane helix</keyword>
<evidence type="ECO:0000256" key="2">
    <source>
        <dbReference type="SAM" id="Phobius"/>
    </source>
</evidence>
<dbReference type="HOGENOM" id="CLU_046848_0_0_6"/>
<dbReference type="AlphaFoldDB" id="A0A0A7RZL4"/>
<name>A0A0A7RZL4_FRIPE</name>
<sequence>MAKQIKVISCPNCGSVQKTEIKPEHYRCDNCNTEYFLDNDDINVNVNYESNSGEFANFLNANGKLILMIVGVIAGISLVGVITSNLFKSDSRTKNYYNSQTTSISTPVKSTVTEPKKKTFTVNYHYHSLVSKGDKAYIISIVQRDYDDYKEKNKYYFIIHDLLTNKIIKEEEIKELEADKYKAKNDWDFHDFSQTKTYLVVNKKYVFLIDKSNFNLTNVTSSLLNSFPQYNTGLASIKIDETQGSGEKVFRILTDDGQKIYYYPIYDKALPDNNDFYMTKKDFIKQNKDTSEHIAFAFSNDPYGQYNPKLIKFKFTNSMGKNYYTITTSTVGEHPLDGSPAFTDDANAYWFDTPRRNESNEIISHQNLTPNRLYFNPGIIYADDPVISKDPALIIKTKKSASPDANYNYQRIDINSGKVIWTISEDKFKIKNIYRFNNNFIFEQSSDKYGIITPDGTIKQEITLSKESKEK</sequence>
<keyword evidence="2" id="KW-0472">Membrane</keyword>
<evidence type="ECO:0000256" key="1">
    <source>
        <dbReference type="SAM" id="Coils"/>
    </source>
</evidence>
<feature type="coiled-coil region" evidence="1">
    <location>
        <begin position="159"/>
        <end position="186"/>
    </location>
</feature>
<keyword evidence="4" id="KW-1185">Reference proteome</keyword>
<dbReference type="EMBL" id="CP009056">
    <property type="protein sequence ID" value="AJA44734.1"/>
    <property type="molecule type" value="Genomic_DNA"/>
</dbReference>
<gene>
    <name evidence="3" type="ORF">FPB0191_00908</name>
</gene>
<evidence type="ECO:0000313" key="3">
    <source>
        <dbReference type="EMBL" id="AJA44734.1"/>
    </source>
</evidence>
<keyword evidence="2" id="KW-0812">Transmembrane</keyword>
<keyword evidence="1" id="KW-0175">Coiled coil</keyword>
<organism evidence="3 4">
    <name type="scientific">Frischella perrara</name>
    <dbReference type="NCBI Taxonomy" id="1267021"/>
    <lineage>
        <taxon>Bacteria</taxon>
        <taxon>Pseudomonadati</taxon>
        <taxon>Pseudomonadota</taxon>
        <taxon>Gammaproteobacteria</taxon>
        <taxon>Orbales</taxon>
        <taxon>Orbaceae</taxon>
        <taxon>Frischella</taxon>
    </lineage>
</organism>
<proteinExistence type="predicted"/>
<dbReference type="Proteomes" id="UP000030901">
    <property type="component" value="Chromosome"/>
</dbReference>
<protein>
    <submittedName>
        <fullName evidence="3">Uncharacterized protein</fullName>
    </submittedName>
</protein>
<evidence type="ECO:0000313" key="4">
    <source>
        <dbReference type="Proteomes" id="UP000030901"/>
    </source>
</evidence>
<reference evidence="3 4" key="1">
    <citation type="journal article" date="2014" name="Appl. Environ. Microbiol.">
        <title>Gut symbionts from distinct hosts exhibit genotoxic activity via divergent colibactin biosynthetic pathways.</title>
        <authorList>
            <person name="Engel P."/>
            <person name="Vizcaino M.I."/>
            <person name="Crawford J.M."/>
        </authorList>
    </citation>
    <scope>NUCLEOTIDE SEQUENCE [LARGE SCALE GENOMIC DNA]</scope>
    <source>
        <strain evidence="3 4">PEB0191</strain>
    </source>
</reference>